<gene>
    <name evidence="1" type="ORF">LCGC14_1829210</name>
</gene>
<comment type="caution">
    <text evidence="1">The sequence shown here is derived from an EMBL/GenBank/DDBJ whole genome shotgun (WGS) entry which is preliminary data.</text>
</comment>
<accession>A0A0F9IW58</accession>
<organism evidence="1">
    <name type="scientific">marine sediment metagenome</name>
    <dbReference type="NCBI Taxonomy" id="412755"/>
    <lineage>
        <taxon>unclassified sequences</taxon>
        <taxon>metagenomes</taxon>
        <taxon>ecological metagenomes</taxon>
    </lineage>
</organism>
<dbReference type="AlphaFoldDB" id="A0A0F9IW58"/>
<proteinExistence type="predicted"/>
<dbReference type="EMBL" id="LAZR01018037">
    <property type="protein sequence ID" value="KKL97960.1"/>
    <property type="molecule type" value="Genomic_DNA"/>
</dbReference>
<sequence length="59" mass="6995">MKAKEYPLLEENIEQGVRWGLLHAYKHTNTPTHEGIIDSILRDIMLEIDEHWTFEDETS</sequence>
<name>A0A0F9IW58_9ZZZZ</name>
<protein>
    <submittedName>
        <fullName evidence="1">Uncharacterized protein</fullName>
    </submittedName>
</protein>
<evidence type="ECO:0000313" key="1">
    <source>
        <dbReference type="EMBL" id="KKL97960.1"/>
    </source>
</evidence>
<reference evidence="1" key="1">
    <citation type="journal article" date="2015" name="Nature">
        <title>Complex archaea that bridge the gap between prokaryotes and eukaryotes.</title>
        <authorList>
            <person name="Spang A."/>
            <person name="Saw J.H."/>
            <person name="Jorgensen S.L."/>
            <person name="Zaremba-Niedzwiedzka K."/>
            <person name="Martijn J."/>
            <person name="Lind A.E."/>
            <person name="van Eijk R."/>
            <person name="Schleper C."/>
            <person name="Guy L."/>
            <person name="Ettema T.J."/>
        </authorList>
    </citation>
    <scope>NUCLEOTIDE SEQUENCE</scope>
</reference>